<dbReference type="RefSeq" id="WP_177033183.1">
    <property type="nucleotide sequence ID" value="NZ_JACAOZ010000006.1"/>
</dbReference>
<gene>
    <name evidence="1" type="ORF">HX797_06960</name>
</gene>
<evidence type="ECO:0000313" key="2">
    <source>
        <dbReference type="Proteomes" id="UP000560470"/>
    </source>
</evidence>
<proteinExistence type="predicted"/>
<organism evidence="1 2">
    <name type="scientific">Pseudomonas edaphica</name>
    <dbReference type="NCBI Taxonomy" id="2006980"/>
    <lineage>
        <taxon>Bacteria</taxon>
        <taxon>Pseudomonadati</taxon>
        <taxon>Pseudomonadota</taxon>
        <taxon>Gammaproteobacteria</taxon>
        <taxon>Pseudomonadales</taxon>
        <taxon>Pseudomonadaceae</taxon>
        <taxon>Pseudomonas</taxon>
    </lineage>
</organism>
<evidence type="ECO:0000313" key="1">
    <source>
        <dbReference type="EMBL" id="NVZ55998.1"/>
    </source>
</evidence>
<protein>
    <submittedName>
        <fullName evidence="1">Uncharacterized protein</fullName>
    </submittedName>
</protein>
<dbReference type="Proteomes" id="UP000560470">
    <property type="component" value="Unassembled WGS sequence"/>
</dbReference>
<dbReference type="AlphaFoldDB" id="A0A7Y7V6G2"/>
<comment type="caution">
    <text evidence="1">The sequence shown here is derived from an EMBL/GenBank/DDBJ whole genome shotgun (WGS) entry which is preliminary data.</text>
</comment>
<accession>A0A7Y7V6G2</accession>
<dbReference type="EMBL" id="JACAOZ010000006">
    <property type="protein sequence ID" value="NVZ55998.1"/>
    <property type="molecule type" value="Genomic_DNA"/>
</dbReference>
<sequence>MSIDHMVYAYTLSEDKDNILDKQQSLEVLDSFKPTDEEQFKLLKELLKGKTDEEIRQFLAQANS</sequence>
<reference evidence="1 2" key="1">
    <citation type="submission" date="2020-04" db="EMBL/GenBank/DDBJ databases">
        <title>Molecular characterization of pseudomonads from Agaricus bisporus reveal novel blotch 2 pathogens in Western Europe.</title>
        <authorList>
            <person name="Taparia T."/>
            <person name="Krijger M."/>
            <person name="Haynes E."/>
            <person name="Elpinstone J.G."/>
            <person name="Noble R."/>
            <person name="Van Der Wolf J."/>
        </authorList>
    </citation>
    <scope>NUCLEOTIDE SEQUENCE [LARGE SCALE GENOMIC DNA]</scope>
    <source>
        <strain evidence="1 2">B7002</strain>
    </source>
</reference>
<name>A0A7Y7V6G2_9PSED</name>